<proteinExistence type="predicted"/>
<evidence type="ECO:0000256" key="1">
    <source>
        <dbReference type="ARBA" id="ARBA00004651"/>
    </source>
</evidence>
<dbReference type="Proteomes" id="UP001159427">
    <property type="component" value="Unassembled WGS sequence"/>
</dbReference>
<name>A0ABN8QR54_9CNID</name>
<evidence type="ECO:0000313" key="9">
    <source>
        <dbReference type="Proteomes" id="UP001159427"/>
    </source>
</evidence>
<keyword evidence="2" id="KW-1003">Cell membrane</keyword>
<dbReference type="InterPro" id="IPR017452">
    <property type="entry name" value="GPCR_Rhodpsn_7TM"/>
</dbReference>
<evidence type="ECO:0000259" key="7">
    <source>
        <dbReference type="PROSITE" id="PS50262"/>
    </source>
</evidence>
<feature type="transmembrane region" description="Helical" evidence="6">
    <location>
        <begin position="139"/>
        <end position="163"/>
    </location>
</feature>
<keyword evidence="5 6" id="KW-0472">Membrane</keyword>
<dbReference type="CDD" id="cd00637">
    <property type="entry name" value="7tm_classA_rhodopsin-like"/>
    <property type="match status" value="1"/>
</dbReference>
<feature type="non-terminal residue" evidence="8">
    <location>
        <position position="244"/>
    </location>
</feature>
<comment type="subcellular location">
    <subcellularLocation>
        <location evidence="1">Cell membrane</location>
        <topology evidence="1">Multi-pass membrane protein</topology>
    </subcellularLocation>
</comment>
<keyword evidence="9" id="KW-1185">Reference proteome</keyword>
<feature type="transmembrane region" description="Helical" evidence="6">
    <location>
        <begin position="62"/>
        <end position="81"/>
    </location>
</feature>
<keyword evidence="3 6" id="KW-0812">Transmembrane</keyword>
<evidence type="ECO:0000256" key="3">
    <source>
        <dbReference type="ARBA" id="ARBA00022692"/>
    </source>
</evidence>
<evidence type="ECO:0000256" key="6">
    <source>
        <dbReference type="SAM" id="Phobius"/>
    </source>
</evidence>
<organism evidence="8 9">
    <name type="scientific">Porites evermanni</name>
    <dbReference type="NCBI Taxonomy" id="104178"/>
    <lineage>
        <taxon>Eukaryota</taxon>
        <taxon>Metazoa</taxon>
        <taxon>Cnidaria</taxon>
        <taxon>Anthozoa</taxon>
        <taxon>Hexacorallia</taxon>
        <taxon>Scleractinia</taxon>
        <taxon>Fungiina</taxon>
        <taxon>Poritidae</taxon>
        <taxon>Porites</taxon>
    </lineage>
</organism>
<comment type="caution">
    <text evidence="8">The sequence shown here is derived from an EMBL/GenBank/DDBJ whole genome shotgun (WGS) entry which is preliminary data.</text>
</comment>
<dbReference type="PROSITE" id="PS50262">
    <property type="entry name" value="G_PROTEIN_RECEP_F1_2"/>
    <property type="match status" value="1"/>
</dbReference>
<dbReference type="EMBL" id="CALNXI010001445">
    <property type="protein sequence ID" value="CAH3169194.1"/>
    <property type="molecule type" value="Genomic_DNA"/>
</dbReference>
<feature type="domain" description="G-protein coupled receptors family 1 profile" evidence="7">
    <location>
        <begin position="39"/>
        <end position="198"/>
    </location>
</feature>
<sequence>MFRSHFFCCLATDPTNFATLHWFLMPLFRFSVERHCFTVLISAERYFTIKHSFANGILITKARLIISSVVAWIATLILVIVPTVTRITVILILRQIAAISLIVALQVIVYREVRRHEKQILAQQVSLEERLKFQKEKRALKLTSTIIAAVAVSYTTPWIITVIARLLFAKEIIDVLMAVREVGLLPLLLNSVINPIIYTVKKQPFRIAVIELLSGKSFQEAQAFDGRLFGSKAIGIVKPTRSQK</sequence>
<evidence type="ECO:0000256" key="2">
    <source>
        <dbReference type="ARBA" id="ARBA00022475"/>
    </source>
</evidence>
<protein>
    <recommendedName>
        <fullName evidence="7">G-protein coupled receptors family 1 profile domain-containing protein</fullName>
    </recommendedName>
</protein>
<reference evidence="8 9" key="1">
    <citation type="submission" date="2022-05" db="EMBL/GenBank/DDBJ databases">
        <authorList>
            <consortium name="Genoscope - CEA"/>
            <person name="William W."/>
        </authorList>
    </citation>
    <scope>NUCLEOTIDE SEQUENCE [LARGE SCALE GENOMIC DNA]</scope>
</reference>
<dbReference type="Gene3D" id="1.20.1070.10">
    <property type="entry name" value="Rhodopsin 7-helix transmembrane proteins"/>
    <property type="match status" value="1"/>
</dbReference>
<evidence type="ECO:0000313" key="8">
    <source>
        <dbReference type="EMBL" id="CAH3169194.1"/>
    </source>
</evidence>
<keyword evidence="4 6" id="KW-1133">Transmembrane helix</keyword>
<dbReference type="PANTHER" id="PTHR22750">
    <property type="entry name" value="G-PROTEIN COUPLED RECEPTOR"/>
    <property type="match status" value="1"/>
</dbReference>
<dbReference type="SUPFAM" id="SSF81321">
    <property type="entry name" value="Family A G protein-coupled receptor-like"/>
    <property type="match status" value="1"/>
</dbReference>
<evidence type="ECO:0000256" key="4">
    <source>
        <dbReference type="ARBA" id="ARBA00022989"/>
    </source>
</evidence>
<evidence type="ECO:0000256" key="5">
    <source>
        <dbReference type="ARBA" id="ARBA00023136"/>
    </source>
</evidence>
<feature type="transmembrane region" description="Helical" evidence="6">
    <location>
        <begin position="183"/>
        <end position="200"/>
    </location>
</feature>
<gene>
    <name evidence="8" type="ORF">PEVE_00006780</name>
</gene>
<accession>A0ABN8QR54</accession>
<feature type="transmembrane region" description="Helical" evidence="6">
    <location>
        <begin position="87"/>
        <end position="110"/>
    </location>
</feature>